<keyword evidence="2" id="KW-1185">Reference proteome</keyword>
<comment type="caution">
    <text evidence="1">The sequence shown here is derived from an EMBL/GenBank/DDBJ whole genome shotgun (WGS) entry which is preliminary data.</text>
</comment>
<sequence length="125" mass="14726">MYVQSYFNEKICLEHALKLLIKVGEVHLNEVIIQRTFEEKDCSEEHYEDLHNFLQRNHFKDRYNKVVIENPYKPMPSEFDAKICLVAALSFLTDIGELRGEEVAEIIMNESYRGVYKLLERGIQG</sequence>
<dbReference type="Proteomes" id="UP001152172">
    <property type="component" value="Unassembled WGS sequence"/>
</dbReference>
<dbReference type="RefSeq" id="WP_269921176.1">
    <property type="nucleotide sequence ID" value="NZ_JAMKBI010000002.1"/>
</dbReference>
<evidence type="ECO:0000313" key="2">
    <source>
        <dbReference type="Proteomes" id="UP001152172"/>
    </source>
</evidence>
<dbReference type="EMBL" id="JAMKBI010000002">
    <property type="protein sequence ID" value="MCZ8532639.1"/>
    <property type="molecule type" value="Genomic_DNA"/>
</dbReference>
<organism evidence="1 2">
    <name type="scientific">Psychrobacillus psychrodurans</name>
    <dbReference type="NCBI Taxonomy" id="126157"/>
    <lineage>
        <taxon>Bacteria</taxon>
        <taxon>Bacillati</taxon>
        <taxon>Bacillota</taxon>
        <taxon>Bacilli</taxon>
        <taxon>Bacillales</taxon>
        <taxon>Bacillaceae</taxon>
        <taxon>Psychrobacillus</taxon>
    </lineage>
</organism>
<name>A0A9X3L7A2_9BACI</name>
<protein>
    <submittedName>
        <fullName evidence="1">Uncharacterized protein</fullName>
    </submittedName>
</protein>
<proteinExistence type="predicted"/>
<accession>A0A9X3L7A2</accession>
<reference evidence="1" key="1">
    <citation type="submission" date="2022-05" db="EMBL/GenBank/DDBJ databases">
        <authorList>
            <person name="Colautti A."/>
            <person name="Iacumin L."/>
        </authorList>
    </citation>
    <scope>NUCLEOTIDE SEQUENCE</scope>
    <source>
        <strain evidence="1">DSM 30747</strain>
    </source>
</reference>
<dbReference type="AlphaFoldDB" id="A0A9X3L7A2"/>
<evidence type="ECO:0000313" key="1">
    <source>
        <dbReference type="EMBL" id="MCZ8532639.1"/>
    </source>
</evidence>
<gene>
    <name evidence="1" type="ORF">M9R61_04660</name>
</gene>